<feature type="domain" description="SbsA Ig-like" evidence="3">
    <location>
        <begin position="27"/>
        <end position="126"/>
    </location>
</feature>
<dbReference type="Proteomes" id="UP000294155">
    <property type="component" value="Unassembled WGS sequence"/>
</dbReference>
<proteinExistence type="predicted"/>
<reference evidence="4 5" key="1">
    <citation type="submission" date="2019-02" db="EMBL/GenBank/DDBJ databases">
        <title>Bacterial novel species isolated from soil.</title>
        <authorList>
            <person name="Jung H.-Y."/>
        </authorList>
    </citation>
    <scope>NUCLEOTIDE SEQUENCE [LARGE SCALE GENOMIC DNA]</scope>
    <source>
        <strain evidence="4 5">1-3-3-3</strain>
    </source>
</reference>
<dbReference type="Pfam" id="PF13205">
    <property type="entry name" value="Big_5"/>
    <property type="match status" value="1"/>
</dbReference>
<evidence type="ECO:0000259" key="3">
    <source>
        <dbReference type="Pfam" id="PF13205"/>
    </source>
</evidence>
<accession>A0A4V1ZAY4</accession>
<evidence type="ECO:0000256" key="1">
    <source>
        <dbReference type="ARBA" id="ARBA00022729"/>
    </source>
</evidence>
<dbReference type="RefSeq" id="WP_165370448.1">
    <property type="nucleotide sequence ID" value="NZ_SEWE01000011.1"/>
</dbReference>
<sequence length="160" mass="15952">MAHPYPLPTSRWLMGLLLVSALPAAAQFQVSSVSPARNARSAARATNVGITFNQAVNPATAGNVRVYSGQRGGQLVRGGNATASGSTLTVDPAVDLRAGETVFVTVPATVQSSTSVAAAKQVYQFTAGVAGGTGVYSGAASVAVGTGPFNIKSADVDGDG</sequence>
<protein>
    <recommendedName>
        <fullName evidence="3">SbsA Ig-like domain-containing protein</fullName>
    </recommendedName>
</protein>
<dbReference type="InterPro" id="IPR032812">
    <property type="entry name" value="SbsA_Ig"/>
</dbReference>
<name>A0A4V1ZAY4_9BACT</name>
<organism evidence="4 5">
    <name type="scientific">Hymenobacter persicinus</name>
    <dbReference type="NCBI Taxonomy" id="2025506"/>
    <lineage>
        <taxon>Bacteria</taxon>
        <taxon>Pseudomonadati</taxon>
        <taxon>Bacteroidota</taxon>
        <taxon>Cytophagia</taxon>
        <taxon>Cytophagales</taxon>
        <taxon>Hymenobacteraceae</taxon>
        <taxon>Hymenobacter</taxon>
    </lineage>
</organism>
<evidence type="ECO:0000256" key="2">
    <source>
        <dbReference type="SAM" id="SignalP"/>
    </source>
</evidence>
<dbReference type="EMBL" id="SEWE01000011">
    <property type="protein sequence ID" value="RYU81099.1"/>
    <property type="molecule type" value="Genomic_DNA"/>
</dbReference>
<evidence type="ECO:0000313" key="4">
    <source>
        <dbReference type="EMBL" id="RYU81099.1"/>
    </source>
</evidence>
<keyword evidence="5" id="KW-1185">Reference proteome</keyword>
<dbReference type="AlphaFoldDB" id="A0A4V1ZAY4"/>
<evidence type="ECO:0000313" key="5">
    <source>
        <dbReference type="Proteomes" id="UP000294155"/>
    </source>
</evidence>
<dbReference type="InterPro" id="IPR014755">
    <property type="entry name" value="Cu-Rt/internalin_Ig-like"/>
</dbReference>
<dbReference type="Gene3D" id="2.60.40.1220">
    <property type="match status" value="1"/>
</dbReference>
<feature type="chain" id="PRO_5020693689" description="SbsA Ig-like domain-containing protein" evidence="2">
    <location>
        <begin position="27"/>
        <end position="160"/>
    </location>
</feature>
<feature type="non-terminal residue" evidence="4">
    <location>
        <position position="160"/>
    </location>
</feature>
<comment type="caution">
    <text evidence="4">The sequence shown here is derived from an EMBL/GenBank/DDBJ whole genome shotgun (WGS) entry which is preliminary data.</text>
</comment>
<gene>
    <name evidence="4" type="ORF">EWM57_07620</name>
</gene>
<keyword evidence="1 2" id="KW-0732">Signal</keyword>
<feature type="signal peptide" evidence="2">
    <location>
        <begin position="1"/>
        <end position="26"/>
    </location>
</feature>